<dbReference type="PROSITE" id="PS00041">
    <property type="entry name" value="HTH_ARAC_FAMILY_1"/>
    <property type="match status" value="1"/>
</dbReference>
<dbReference type="Proteomes" id="UP000032068">
    <property type="component" value="Unassembled WGS sequence"/>
</dbReference>
<dbReference type="Pfam" id="PF01965">
    <property type="entry name" value="DJ-1_PfpI"/>
    <property type="match status" value="1"/>
</dbReference>
<dbReference type="RefSeq" id="WP_042553956.1">
    <property type="nucleotide sequence ID" value="NZ_JXQW01000028.1"/>
</dbReference>
<evidence type="ECO:0000256" key="1">
    <source>
        <dbReference type="ARBA" id="ARBA00004496"/>
    </source>
</evidence>
<dbReference type="GO" id="GO:0043565">
    <property type="term" value="F:sequence-specific DNA binding"/>
    <property type="evidence" value="ECO:0007669"/>
    <property type="project" value="InterPro"/>
</dbReference>
<dbReference type="Gene3D" id="3.40.50.880">
    <property type="match status" value="1"/>
</dbReference>
<protein>
    <recommendedName>
        <fullName evidence="6">HTH araC/xylS-type domain-containing protein</fullName>
    </recommendedName>
</protein>
<dbReference type="Pfam" id="PF12833">
    <property type="entry name" value="HTH_18"/>
    <property type="match status" value="1"/>
</dbReference>
<dbReference type="InterPro" id="IPR018062">
    <property type="entry name" value="HTH_AraC-typ_CS"/>
</dbReference>
<dbReference type="InterPro" id="IPR018060">
    <property type="entry name" value="HTH_AraC"/>
</dbReference>
<reference evidence="7 8" key="1">
    <citation type="submission" date="2014-12" db="EMBL/GenBank/DDBJ databases">
        <title>16Stimator: statistical estimation of ribosomal gene copy numbers from draft genome assemblies.</title>
        <authorList>
            <person name="Perisin M.A."/>
            <person name="Vetter M."/>
            <person name="Gilbert J.A."/>
            <person name="Bergelson J."/>
        </authorList>
    </citation>
    <scope>NUCLEOTIDE SEQUENCE [LARGE SCALE GENOMIC DNA]</scope>
    <source>
        <strain evidence="7 8">MEJ086</strain>
    </source>
</reference>
<evidence type="ECO:0000256" key="3">
    <source>
        <dbReference type="ARBA" id="ARBA00023125"/>
    </source>
</evidence>
<dbReference type="SUPFAM" id="SSF52317">
    <property type="entry name" value="Class I glutamine amidotransferase-like"/>
    <property type="match status" value="1"/>
</dbReference>
<dbReference type="InterPro" id="IPR002818">
    <property type="entry name" value="DJ-1/PfpI"/>
</dbReference>
<dbReference type="OrthoDB" id="9803764at2"/>
<accession>A0A0D0KLN6</accession>
<comment type="subcellular location">
    <subcellularLocation>
        <location evidence="1">Cytoplasm</location>
    </subcellularLocation>
</comment>
<dbReference type="Gene3D" id="1.10.10.60">
    <property type="entry name" value="Homeodomain-like"/>
    <property type="match status" value="1"/>
</dbReference>
<feature type="domain" description="HTH araC/xylS-type" evidence="6">
    <location>
        <begin position="238"/>
        <end position="336"/>
    </location>
</feature>
<dbReference type="PROSITE" id="PS01124">
    <property type="entry name" value="HTH_ARAC_FAMILY_2"/>
    <property type="match status" value="1"/>
</dbReference>
<keyword evidence="2" id="KW-0805">Transcription regulation</keyword>
<evidence type="ECO:0000256" key="2">
    <source>
        <dbReference type="ARBA" id="ARBA00023015"/>
    </source>
</evidence>
<evidence type="ECO:0000256" key="4">
    <source>
        <dbReference type="ARBA" id="ARBA00023163"/>
    </source>
</evidence>
<sequence length="353" mass="39069">MKDSFQSVLKSRNQVFGVGGTPASRCVRVAFILLDQFSLTSFSTALDALNTGTALEQGVDYQISTWSLTGGAIRSDVGVTVDTQRLPLVRVQHHMLVLVGGHRVRLAPNAVLSKVLRRAALERTMMCGLWNAAFHLAQAGLLENRAGVCHPDSLAPIKEYHPSLDLGGSGHALSGRVGTSAEPGAVLDLMLAVMKRCALGHTPVFEDEIKRLHQPERHQQDLPAISRPSGKCLPKPLSVALSMMEENIEEPLDIDLIADQVGVSRRQLERRFSRHLNAPPLRYYLELRLTRARQLIVHSNRSLTDVALATGFVSYPHFHRRFKDLFGLPPMEFRTTYDSHLSHHSAFQAQPST</sequence>
<dbReference type="InterPro" id="IPR050204">
    <property type="entry name" value="AraC_XylS_family_regulators"/>
</dbReference>
<name>A0A0D0KLN6_9PSED</name>
<dbReference type="GO" id="GO:0005737">
    <property type="term" value="C:cytoplasm"/>
    <property type="evidence" value="ECO:0007669"/>
    <property type="project" value="UniProtKB-SubCell"/>
</dbReference>
<evidence type="ECO:0000313" key="7">
    <source>
        <dbReference type="EMBL" id="KIQ00403.1"/>
    </source>
</evidence>
<comment type="function">
    <text evidence="5">Regulatory protein of the TOL plasmid xyl operons. XylS activates the xylXYZLTEGFJQKIH operon required for the degradation of toluene, m-xylene and p-xylene.</text>
</comment>
<evidence type="ECO:0000313" key="8">
    <source>
        <dbReference type="Proteomes" id="UP000032068"/>
    </source>
</evidence>
<keyword evidence="3" id="KW-0238">DNA-binding</keyword>
<dbReference type="SMART" id="SM00342">
    <property type="entry name" value="HTH_ARAC"/>
    <property type="match status" value="1"/>
</dbReference>
<dbReference type="PANTHER" id="PTHR46796">
    <property type="entry name" value="HTH-TYPE TRANSCRIPTIONAL ACTIVATOR RHAS-RELATED"/>
    <property type="match status" value="1"/>
</dbReference>
<gene>
    <name evidence="7" type="ORF">RU08_11480</name>
</gene>
<evidence type="ECO:0000259" key="6">
    <source>
        <dbReference type="PROSITE" id="PS01124"/>
    </source>
</evidence>
<dbReference type="GO" id="GO:0009893">
    <property type="term" value="P:positive regulation of metabolic process"/>
    <property type="evidence" value="ECO:0007669"/>
    <property type="project" value="UniProtKB-ARBA"/>
</dbReference>
<dbReference type="GO" id="GO:0003700">
    <property type="term" value="F:DNA-binding transcription factor activity"/>
    <property type="evidence" value="ECO:0007669"/>
    <property type="project" value="InterPro"/>
</dbReference>
<organism evidence="7 8">
    <name type="scientific">Pseudomonas fulva</name>
    <dbReference type="NCBI Taxonomy" id="47880"/>
    <lineage>
        <taxon>Bacteria</taxon>
        <taxon>Pseudomonadati</taxon>
        <taxon>Pseudomonadota</taxon>
        <taxon>Gammaproteobacteria</taxon>
        <taxon>Pseudomonadales</taxon>
        <taxon>Pseudomonadaceae</taxon>
        <taxon>Pseudomonas</taxon>
    </lineage>
</organism>
<dbReference type="EMBL" id="JXQW01000028">
    <property type="protein sequence ID" value="KIQ00403.1"/>
    <property type="molecule type" value="Genomic_DNA"/>
</dbReference>
<dbReference type="AlphaFoldDB" id="A0A0D0KLN6"/>
<comment type="caution">
    <text evidence="7">The sequence shown here is derived from an EMBL/GenBank/DDBJ whole genome shotgun (WGS) entry which is preliminary data.</text>
</comment>
<keyword evidence="4" id="KW-0804">Transcription</keyword>
<dbReference type="InterPro" id="IPR029062">
    <property type="entry name" value="Class_I_gatase-like"/>
</dbReference>
<dbReference type="InterPro" id="IPR009057">
    <property type="entry name" value="Homeodomain-like_sf"/>
</dbReference>
<dbReference type="SUPFAM" id="SSF46689">
    <property type="entry name" value="Homeodomain-like"/>
    <property type="match status" value="2"/>
</dbReference>
<proteinExistence type="predicted"/>
<evidence type="ECO:0000256" key="5">
    <source>
        <dbReference type="ARBA" id="ARBA00037345"/>
    </source>
</evidence>